<dbReference type="InterPro" id="IPR039989">
    <property type="entry name" value="NUDT9"/>
</dbReference>
<feature type="region of interest" description="Disordered" evidence="3">
    <location>
        <begin position="1"/>
        <end position="45"/>
    </location>
</feature>
<evidence type="ECO:0000256" key="1">
    <source>
        <dbReference type="ARBA" id="ARBA00022801"/>
    </source>
</evidence>
<dbReference type="Gene3D" id="3.90.79.10">
    <property type="entry name" value="Nucleoside Triphosphate Pyrophosphohydrolase"/>
    <property type="match status" value="1"/>
</dbReference>
<sequence length="642" mass="69543">MASPISRSRLTAAEEESRETWQKYQQAASRGSSKSPVPPEGTAAHARRTRALKDLTFAEICALLRSLELSRYASAFAQAGYVGADLELATEEDLLSIGVDVPVHRRRLMMLVKEYATSGIPVTMLEPHAPATPAVAFAVHSPELKQEGIAGLRLVGQPPVTSPLRRRSDAAVSPMGKKAAFGGASSLSTGGLLSRAAPRAFPIGGSGRLVSSSLVEARLEEAVRAAQNATRVASAAHEARLVAETQLSGVRSERDAFSRMLESLEVDKATLLLACKKAEQDAAAQASAAERERRRAEEVQAAAEAAQRKCSEAIAAAKEQAEMATAALAAATGGPMKPLMEGSRPHEKARSQENPTYPQRFPVSAAQISWDTPYAEYLPPEFTADVVFKNDRDLPTGHKWADPADVAALRGELEARVTYSLGGERTLKECVRFDDTGAPINPVGRTGLRGRGLLGKWGPNYAADPIVTRFHPTTGQLQMIAIQRQDTKQWAIPGGMVDSGEEVSVTIRREFKEETGNLARPEDVEAFDSMTKELFRNGVHVYRGYVDDPRNTDNAWIETSAFHFHCTRALGEMLPLHAGDDAAAVQWIDVDAAEERYANLYAAHRSFVDLVAKWLLQSPIYKEVAAWAAALGRAQLRHAPSP</sequence>
<dbReference type="Gene3D" id="1.10.150.50">
    <property type="entry name" value="Transcription Factor, Ets-1"/>
    <property type="match status" value="1"/>
</dbReference>
<name>A0AB34JRS6_PRYPA</name>
<evidence type="ECO:0000256" key="2">
    <source>
        <dbReference type="SAM" id="Coils"/>
    </source>
</evidence>
<evidence type="ECO:0000256" key="3">
    <source>
        <dbReference type="SAM" id="MobiDB-lite"/>
    </source>
</evidence>
<dbReference type="Pfam" id="PF25969">
    <property type="entry name" value="NUDT9_N"/>
    <property type="match status" value="1"/>
</dbReference>
<feature type="region of interest" description="Disordered" evidence="3">
    <location>
        <begin position="334"/>
        <end position="358"/>
    </location>
</feature>
<dbReference type="Proteomes" id="UP001515480">
    <property type="component" value="Unassembled WGS sequence"/>
</dbReference>
<keyword evidence="2" id="KW-0175">Coiled coil</keyword>
<dbReference type="AlphaFoldDB" id="A0AB34JRS6"/>
<protein>
    <recommendedName>
        <fullName evidence="8">Nudix hydrolase domain-containing protein</fullName>
    </recommendedName>
</protein>
<feature type="coiled-coil region" evidence="2">
    <location>
        <begin position="261"/>
        <end position="316"/>
    </location>
</feature>
<evidence type="ECO:0000259" key="5">
    <source>
        <dbReference type="PROSITE" id="PS51462"/>
    </source>
</evidence>
<dbReference type="InterPro" id="IPR001660">
    <property type="entry name" value="SAM"/>
</dbReference>
<dbReference type="InterPro" id="IPR000086">
    <property type="entry name" value="NUDIX_hydrolase_dom"/>
</dbReference>
<dbReference type="CDD" id="cd09487">
    <property type="entry name" value="SAM_superfamily"/>
    <property type="match status" value="1"/>
</dbReference>
<dbReference type="Pfam" id="PF07647">
    <property type="entry name" value="SAM_2"/>
    <property type="match status" value="1"/>
</dbReference>
<evidence type="ECO:0000313" key="7">
    <source>
        <dbReference type="Proteomes" id="UP001515480"/>
    </source>
</evidence>
<dbReference type="EMBL" id="JBGBPQ010000005">
    <property type="protein sequence ID" value="KAL1523567.1"/>
    <property type="molecule type" value="Genomic_DNA"/>
</dbReference>
<gene>
    <name evidence="6" type="ORF">AB1Y20_018503</name>
</gene>
<reference evidence="6 7" key="1">
    <citation type="journal article" date="2024" name="Science">
        <title>Giant polyketide synthase enzymes in the biosynthesis of giant marine polyether toxins.</title>
        <authorList>
            <person name="Fallon T.R."/>
            <person name="Shende V.V."/>
            <person name="Wierzbicki I.H."/>
            <person name="Pendleton A.L."/>
            <person name="Watervoot N.F."/>
            <person name="Auber R.P."/>
            <person name="Gonzalez D.J."/>
            <person name="Wisecaver J.H."/>
            <person name="Moore B.S."/>
        </authorList>
    </citation>
    <scope>NUCLEOTIDE SEQUENCE [LARGE SCALE GENOMIC DNA]</scope>
    <source>
        <strain evidence="6 7">12B1</strain>
    </source>
</reference>
<feature type="domain" description="SAM" evidence="4">
    <location>
        <begin position="55"/>
        <end position="118"/>
    </location>
</feature>
<evidence type="ECO:0000259" key="4">
    <source>
        <dbReference type="PROSITE" id="PS50105"/>
    </source>
</evidence>
<dbReference type="PROSITE" id="PS00893">
    <property type="entry name" value="NUDIX_BOX"/>
    <property type="match status" value="1"/>
</dbReference>
<evidence type="ECO:0000313" key="6">
    <source>
        <dbReference type="EMBL" id="KAL1523567.1"/>
    </source>
</evidence>
<keyword evidence="1" id="KW-0378">Hydrolase</keyword>
<dbReference type="Pfam" id="PF00293">
    <property type="entry name" value="NUDIX"/>
    <property type="match status" value="1"/>
</dbReference>
<keyword evidence="7" id="KW-1185">Reference proteome</keyword>
<dbReference type="InterPro" id="IPR015797">
    <property type="entry name" value="NUDIX_hydrolase-like_dom_sf"/>
</dbReference>
<organism evidence="6 7">
    <name type="scientific">Prymnesium parvum</name>
    <name type="common">Toxic golden alga</name>
    <dbReference type="NCBI Taxonomy" id="97485"/>
    <lineage>
        <taxon>Eukaryota</taxon>
        <taxon>Haptista</taxon>
        <taxon>Haptophyta</taxon>
        <taxon>Prymnesiophyceae</taxon>
        <taxon>Prymnesiales</taxon>
        <taxon>Prymnesiaceae</taxon>
        <taxon>Prymnesium</taxon>
    </lineage>
</organism>
<dbReference type="SUPFAM" id="SSF47769">
    <property type="entry name" value="SAM/Pointed domain"/>
    <property type="match status" value="1"/>
</dbReference>
<proteinExistence type="predicted"/>
<accession>A0AB34JRS6</accession>
<dbReference type="InterPro" id="IPR020084">
    <property type="entry name" value="NUDIX_hydrolase_CS"/>
</dbReference>
<evidence type="ECO:0008006" key="8">
    <source>
        <dbReference type="Google" id="ProtNLM"/>
    </source>
</evidence>
<dbReference type="SMART" id="SM00454">
    <property type="entry name" value="SAM"/>
    <property type="match status" value="1"/>
</dbReference>
<feature type="domain" description="Nudix hydrolase" evidence="5">
    <location>
        <begin position="456"/>
        <end position="617"/>
    </location>
</feature>
<dbReference type="PANTHER" id="PTHR13030">
    <property type="entry name" value="NUDIX HYDROLASE"/>
    <property type="match status" value="1"/>
</dbReference>
<dbReference type="GO" id="GO:0047631">
    <property type="term" value="F:ADP-ribose diphosphatase activity"/>
    <property type="evidence" value="ECO:0007669"/>
    <property type="project" value="InterPro"/>
</dbReference>
<dbReference type="InterPro" id="IPR013761">
    <property type="entry name" value="SAM/pointed_sf"/>
</dbReference>
<feature type="compositionally biased region" description="Polar residues" evidence="3">
    <location>
        <begin position="22"/>
        <end position="35"/>
    </location>
</feature>
<dbReference type="PROSITE" id="PS51462">
    <property type="entry name" value="NUDIX"/>
    <property type="match status" value="1"/>
</dbReference>
<dbReference type="PROSITE" id="PS50105">
    <property type="entry name" value="SAM_DOMAIN"/>
    <property type="match status" value="1"/>
</dbReference>
<comment type="caution">
    <text evidence="6">The sequence shown here is derived from an EMBL/GenBank/DDBJ whole genome shotgun (WGS) entry which is preliminary data.</text>
</comment>
<dbReference type="PANTHER" id="PTHR13030:SF8">
    <property type="entry name" value="ADP-RIBOSE PYROPHOSPHATASE, MITOCHONDRIAL"/>
    <property type="match status" value="1"/>
</dbReference>
<dbReference type="CDD" id="cd03670">
    <property type="entry name" value="NUDIX_ADPRase_Nudt9"/>
    <property type="match status" value="1"/>
</dbReference>
<dbReference type="SUPFAM" id="SSF55811">
    <property type="entry name" value="Nudix"/>
    <property type="match status" value="1"/>
</dbReference>